<feature type="region of interest" description="2-C-methyl-D-erythritol 4-phosphate cytidylyltransferase" evidence="10">
    <location>
        <begin position="1"/>
        <end position="210"/>
    </location>
</feature>
<dbReference type="PANTHER" id="PTHR43181">
    <property type="entry name" value="2-C-METHYL-D-ERYTHRITOL 2,4-CYCLODIPHOSPHATE SYNTHASE, CHLOROPLASTIC"/>
    <property type="match status" value="1"/>
</dbReference>
<comment type="function">
    <text evidence="10">Bifunctional enzyme that catalyzes the formation of 4-diphosphocytidyl-2-C-methyl-D-erythritol from CTP and 2-C-methyl-D-erythritol 4-phosphate (MEP) (IspD), and catalyzes the conversion of 4-diphosphocytidyl-2-C-methyl-D-erythritol 2-phosphate (CDP-ME2P) to 2-C-methyl-D-erythritol 2,4-cyclodiphosphate (ME-CPP) with a corresponding release of cytidine 5-monophosphate (CMP) (IspF).</text>
</comment>
<comment type="catalytic activity">
    <reaction evidence="1 10">
        <text>4-CDP-2-C-methyl-D-erythritol 2-phosphate = 2-C-methyl-D-erythritol 2,4-cyclic diphosphate + CMP</text>
        <dbReference type="Rhea" id="RHEA:23864"/>
        <dbReference type="ChEBI" id="CHEBI:57919"/>
        <dbReference type="ChEBI" id="CHEBI:58483"/>
        <dbReference type="ChEBI" id="CHEBI:60377"/>
        <dbReference type="EC" id="4.6.1.12"/>
    </reaction>
</comment>
<dbReference type="EC" id="4.6.1.12" evidence="10"/>
<dbReference type="Gene3D" id="3.90.550.10">
    <property type="entry name" value="Spore Coat Polysaccharide Biosynthesis Protein SpsA, Chain A"/>
    <property type="match status" value="1"/>
</dbReference>
<feature type="site" description="Positions MEP for the nucleophilic attack" evidence="10">
    <location>
        <position position="139"/>
    </location>
</feature>
<dbReference type="RefSeq" id="WP_089182521.1">
    <property type="nucleotide sequence ID" value="NZ_CP043427.1"/>
</dbReference>
<dbReference type="InterPro" id="IPR029044">
    <property type="entry name" value="Nucleotide-diphossugar_trans"/>
</dbReference>
<comment type="catalytic activity">
    <reaction evidence="10">
        <text>2-C-methyl-D-erythritol 4-phosphate + CTP + H(+) = 4-CDP-2-C-methyl-D-erythritol + diphosphate</text>
        <dbReference type="Rhea" id="RHEA:13429"/>
        <dbReference type="ChEBI" id="CHEBI:15378"/>
        <dbReference type="ChEBI" id="CHEBI:33019"/>
        <dbReference type="ChEBI" id="CHEBI:37563"/>
        <dbReference type="ChEBI" id="CHEBI:57823"/>
        <dbReference type="ChEBI" id="CHEBI:58262"/>
        <dbReference type="EC" id="2.7.7.60"/>
    </reaction>
</comment>
<dbReference type="GO" id="GO:0050518">
    <property type="term" value="F:2-C-methyl-D-erythritol 4-phosphate cytidylyltransferase activity"/>
    <property type="evidence" value="ECO:0007669"/>
    <property type="project" value="UniProtKB-UniRule"/>
</dbReference>
<dbReference type="HAMAP" id="MF_00107">
    <property type="entry name" value="IspF"/>
    <property type="match status" value="1"/>
</dbReference>
<proteinExistence type="inferred from homology"/>
<feature type="binding site" evidence="10">
    <location>
        <position position="253"/>
    </location>
    <ligand>
        <name>a divalent metal cation</name>
        <dbReference type="ChEBI" id="CHEBI:60240"/>
    </ligand>
</feature>
<dbReference type="NCBIfam" id="TIGR00151">
    <property type="entry name" value="ispF"/>
    <property type="match status" value="1"/>
</dbReference>
<dbReference type="GO" id="GO:0046872">
    <property type="term" value="F:metal ion binding"/>
    <property type="evidence" value="ECO:0007669"/>
    <property type="project" value="UniProtKB-KW"/>
</dbReference>
<organism evidence="12 13">
    <name type="scientific">Campylobacter sputorum subsp. sputorum</name>
    <dbReference type="NCBI Taxonomy" id="32024"/>
    <lineage>
        <taxon>Bacteria</taxon>
        <taxon>Pseudomonadati</taxon>
        <taxon>Campylobacterota</taxon>
        <taxon>Epsilonproteobacteria</taxon>
        <taxon>Campylobacterales</taxon>
        <taxon>Campylobacteraceae</taxon>
        <taxon>Campylobacter</taxon>
    </lineage>
</organism>
<feature type="domain" description="2-C-methyl-D-erythritol 2,4-cyclodiphosphate synthase" evidence="11">
    <location>
        <begin position="212"/>
        <end position="365"/>
    </location>
</feature>
<dbReference type="GO" id="GO:0016114">
    <property type="term" value="P:terpenoid biosynthetic process"/>
    <property type="evidence" value="ECO:0007669"/>
    <property type="project" value="InterPro"/>
</dbReference>
<dbReference type="InterPro" id="IPR001228">
    <property type="entry name" value="IspD"/>
</dbReference>
<dbReference type="HAMAP" id="MF_01520">
    <property type="entry name" value="IspDF"/>
    <property type="match status" value="1"/>
</dbReference>
<feature type="site" description="Transition state stabilizer" evidence="10">
    <location>
        <position position="16"/>
    </location>
</feature>
<dbReference type="AlphaFoldDB" id="A0A381DHR7"/>
<dbReference type="OrthoDB" id="9804336at2"/>
<comment type="similarity">
    <text evidence="10">In the N-terminal section; belongs to the IspD/TarI cytidylyltransferase family. IspD subfamily.</text>
</comment>
<name>A0A381DHR7_9BACT</name>
<comment type="pathway">
    <text evidence="3 10">Isoprenoid biosynthesis; isopentenyl diphosphate biosynthesis via DXP pathway; isopentenyl diphosphate from 1-deoxy-D-xylulose 5-phosphate: step 4/6.</text>
</comment>
<feature type="binding site" evidence="10">
    <location>
        <begin position="245"/>
        <end position="246"/>
    </location>
    <ligand>
        <name>4-CDP-2-C-methyl-D-erythritol 2-phosphate</name>
        <dbReference type="ChEBI" id="CHEBI:57919"/>
    </ligand>
</feature>
<dbReference type="UniPathway" id="UPA00056">
    <property type="reaction ID" value="UER00093"/>
</dbReference>
<dbReference type="STRING" id="32024.GCA_000788295_00179"/>
<keyword evidence="5 10" id="KW-0548">Nucleotidyltransferase</keyword>
<dbReference type="CDD" id="cd00554">
    <property type="entry name" value="MECDP_synthase"/>
    <property type="match status" value="1"/>
</dbReference>
<dbReference type="InterPro" id="IPR036571">
    <property type="entry name" value="MECDP_synthase_sf"/>
</dbReference>
<reference evidence="12 13" key="1">
    <citation type="submission" date="2018-06" db="EMBL/GenBank/DDBJ databases">
        <authorList>
            <consortium name="Pathogen Informatics"/>
            <person name="Doyle S."/>
        </authorList>
    </citation>
    <scope>NUCLEOTIDE SEQUENCE [LARGE SCALE GENOMIC DNA]</scope>
    <source>
        <strain evidence="12 13">NCTC12475</strain>
    </source>
</reference>
<comment type="similarity">
    <text evidence="10">In the C-terminal section; belongs to the IspF family.</text>
</comment>
<dbReference type="PROSITE" id="PS01350">
    <property type="entry name" value="ISPF"/>
    <property type="match status" value="1"/>
</dbReference>
<feature type="binding site" evidence="10">
    <location>
        <begin position="343"/>
        <end position="346"/>
    </location>
    <ligand>
        <name>4-CDP-2-C-methyl-D-erythritol 2-phosphate</name>
        <dbReference type="ChEBI" id="CHEBI:57919"/>
    </ligand>
</feature>
<dbReference type="SUPFAM" id="SSF53448">
    <property type="entry name" value="Nucleotide-diphospho-sugar transferases"/>
    <property type="match status" value="1"/>
</dbReference>
<evidence type="ECO:0000256" key="7">
    <source>
        <dbReference type="ARBA" id="ARBA00023229"/>
    </source>
</evidence>
<evidence type="ECO:0000256" key="1">
    <source>
        <dbReference type="ARBA" id="ARBA00000200"/>
    </source>
</evidence>
<feature type="region of interest" description="2-C-methyl-D-erythritol 2,4-cyclodiphosphate synthase" evidence="10">
    <location>
        <begin position="211"/>
        <end position="380"/>
    </location>
</feature>
<evidence type="ECO:0000256" key="9">
    <source>
        <dbReference type="ARBA" id="ARBA00023268"/>
    </source>
</evidence>
<evidence type="ECO:0000313" key="13">
    <source>
        <dbReference type="Proteomes" id="UP000254920"/>
    </source>
</evidence>
<keyword evidence="7 10" id="KW-0414">Isoprene biosynthesis</keyword>
<dbReference type="PANTHER" id="PTHR43181:SF1">
    <property type="entry name" value="2-C-METHYL-D-ERYTHRITOL 2,4-CYCLODIPHOSPHATE SYNTHASE, CHLOROPLASTIC"/>
    <property type="match status" value="1"/>
</dbReference>
<dbReference type="Pfam" id="PF01128">
    <property type="entry name" value="IspD"/>
    <property type="match status" value="1"/>
</dbReference>
<feature type="binding site" evidence="10">
    <location>
        <begin position="217"/>
        <end position="219"/>
    </location>
    <ligand>
        <name>4-CDP-2-C-methyl-D-erythritol 2-phosphate</name>
        <dbReference type="ChEBI" id="CHEBI:57919"/>
    </ligand>
</feature>
<dbReference type="InterPro" id="IPR026596">
    <property type="entry name" value="IspD/F"/>
</dbReference>
<feature type="site" description="Transition state stabilizer" evidence="10">
    <location>
        <position position="344"/>
    </location>
</feature>
<evidence type="ECO:0000256" key="5">
    <source>
        <dbReference type="ARBA" id="ARBA00022695"/>
    </source>
</evidence>
<dbReference type="InterPro" id="IPR003526">
    <property type="entry name" value="MECDP_synthase"/>
</dbReference>
<evidence type="ECO:0000256" key="3">
    <source>
        <dbReference type="ARBA" id="ARBA00004709"/>
    </source>
</evidence>
<feature type="site" description="Transition state stabilizer" evidence="10">
    <location>
        <position position="245"/>
    </location>
</feature>
<dbReference type="Proteomes" id="UP000254920">
    <property type="component" value="Unassembled WGS sequence"/>
</dbReference>
<dbReference type="NCBIfam" id="NF006899">
    <property type="entry name" value="PRK09382.1"/>
    <property type="match status" value="1"/>
</dbReference>
<dbReference type="InterPro" id="IPR020555">
    <property type="entry name" value="MECDP_synthase_CS"/>
</dbReference>
<dbReference type="EMBL" id="UFVD01000001">
    <property type="protein sequence ID" value="SUX09892.1"/>
    <property type="molecule type" value="Genomic_DNA"/>
</dbReference>
<feature type="site" description="Positions MEP for the nucleophilic attack" evidence="10">
    <location>
        <position position="191"/>
    </location>
</feature>
<sequence length="380" mass="42634">MLDISLIMLGAGSSSRFALPVKKQWIRLNDTPLWLYATQNLCNFYPFKDVFIVSNECEYMSKFTNNFKFIKGGETRQDSLKNALDQVNSEFVLVTDIARPCISRELFLKLIEGLNNADCVVPALKVSDTVYFEEESINREKLKLIQTPQLSKTSMLKKALQSDTIYTDDSSAIKAVGGKIWYVEGNKDANKITYYDDLLNLNLPKPSNDIFSGNGFDVHKFSQNNDKTLVICGEKIPHEKGIIAHSDGDVGIHALIDAMLGAASLGDIGELFPDNNDKFKDISSIKLLDIANTMIKKVGFEIINLDITIIAQEPKLSSYKDKMEKNIANTLNLTQNRVNIKATTTEHLGFIGKKEGIAALANVNLKFFDWTKYESFNSRK</sequence>
<feature type="binding site" evidence="10">
    <location>
        <begin position="267"/>
        <end position="269"/>
    </location>
    <ligand>
        <name>4-CDP-2-C-methyl-D-erythritol 2-phosphate</name>
        <dbReference type="ChEBI" id="CHEBI:57919"/>
    </ligand>
</feature>
<dbReference type="InterPro" id="IPR034683">
    <property type="entry name" value="IspD/TarI"/>
</dbReference>
<comment type="caution">
    <text evidence="10">Lacks conserved residue(s) required for the propagation of feature annotation.</text>
</comment>
<evidence type="ECO:0000256" key="2">
    <source>
        <dbReference type="ARBA" id="ARBA00001968"/>
    </source>
</evidence>
<feature type="binding site" evidence="10">
    <location>
        <position position="219"/>
    </location>
    <ligand>
        <name>a divalent metal cation</name>
        <dbReference type="ChEBI" id="CHEBI:60240"/>
    </ligand>
</feature>
<feature type="binding site" evidence="10">
    <location>
        <position position="217"/>
    </location>
    <ligand>
        <name>a divalent metal cation</name>
        <dbReference type="ChEBI" id="CHEBI:60240"/>
    </ligand>
</feature>
<dbReference type="EC" id="2.7.7.60" evidence="10"/>
<protein>
    <recommendedName>
        <fullName evidence="10">Bifunctional enzyme IspD/IspF</fullName>
    </recommendedName>
    <domain>
        <recommendedName>
            <fullName evidence="10">2-C-methyl-D-erythritol 4-phosphate cytidylyltransferase</fullName>
            <ecNumber evidence="10">2.7.7.60</ecNumber>
        </recommendedName>
        <alternativeName>
            <fullName evidence="10">4-diphosphocytidyl-2C-methyl-D-erythritol synthase</fullName>
        </alternativeName>
        <alternativeName>
            <fullName evidence="10">MEP cytidylyltransferase</fullName>
            <shortName evidence="10">MCT</shortName>
        </alternativeName>
    </domain>
    <domain>
        <recommendedName>
            <fullName evidence="10">2-C-methyl-D-erythritol 2,4-cyclodiphosphate synthase</fullName>
            <shortName evidence="10">MECDP-synthase</shortName>
            <shortName evidence="10">MECPP-synthase</shortName>
            <shortName evidence="10">MECPS</shortName>
            <ecNumber evidence="10">4.6.1.12</ecNumber>
        </recommendedName>
    </domain>
</protein>
<dbReference type="Gene3D" id="3.30.1330.50">
    <property type="entry name" value="2-C-methyl-D-erythritol 2,4-cyclodiphosphate synthase"/>
    <property type="match status" value="1"/>
</dbReference>
<dbReference type="SUPFAM" id="SSF69765">
    <property type="entry name" value="IpsF-like"/>
    <property type="match status" value="1"/>
</dbReference>
<keyword evidence="13" id="KW-1185">Reference proteome</keyword>
<dbReference type="GeneID" id="93090694"/>
<gene>
    <name evidence="10 12" type="primary">ispDF</name>
    <name evidence="12" type="ORF">NCTC12475_00247</name>
</gene>
<evidence type="ECO:0000256" key="8">
    <source>
        <dbReference type="ARBA" id="ARBA00023239"/>
    </source>
</evidence>
<dbReference type="GO" id="GO:0008685">
    <property type="term" value="F:2-C-methyl-D-erythritol 2,4-cyclodiphosphate synthase activity"/>
    <property type="evidence" value="ECO:0007669"/>
    <property type="project" value="UniProtKB-UniRule"/>
</dbReference>
<evidence type="ECO:0000259" key="11">
    <source>
        <dbReference type="Pfam" id="PF02542"/>
    </source>
</evidence>
<evidence type="ECO:0000256" key="4">
    <source>
        <dbReference type="ARBA" id="ARBA00022679"/>
    </source>
</evidence>
<feature type="binding site" evidence="10">
    <location>
        <position position="353"/>
    </location>
    <ligand>
        <name>4-CDP-2-C-methyl-D-erythritol 2-phosphate</name>
        <dbReference type="ChEBI" id="CHEBI:57919"/>
    </ligand>
</feature>
<keyword evidence="8 10" id="KW-0456">Lyase</keyword>
<keyword evidence="4 10" id="KW-0808">Transferase</keyword>
<keyword evidence="9 10" id="KW-0511">Multifunctional enzyme</keyword>
<dbReference type="CDD" id="cd02516">
    <property type="entry name" value="CDP-ME_synthetase"/>
    <property type="match status" value="1"/>
</dbReference>
<comment type="cofactor">
    <cofactor evidence="2 10">
        <name>a divalent metal cation</name>
        <dbReference type="ChEBI" id="CHEBI:60240"/>
    </cofactor>
</comment>
<evidence type="ECO:0000256" key="10">
    <source>
        <dbReference type="HAMAP-Rule" id="MF_01520"/>
    </source>
</evidence>
<feature type="site" description="Transition state stabilizer" evidence="10">
    <location>
        <position position="23"/>
    </location>
</feature>
<dbReference type="GO" id="GO:0019288">
    <property type="term" value="P:isopentenyl diphosphate biosynthetic process, methylerythritol 4-phosphate pathway"/>
    <property type="evidence" value="ECO:0007669"/>
    <property type="project" value="UniProtKB-UniRule"/>
</dbReference>
<comment type="pathway">
    <text evidence="10">Isoprenoid biosynthesis; isopentenyl diphosphate biosynthesis via DXP pathway; isopentenyl diphosphate from 1-deoxy-D-xylulose 5-phosphate: step 2/6.</text>
</comment>
<accession>A0A381DHR7</accession>
<keyword evidence="6 10" id="KW-0479">Metal-binding</keyword>
<feature type="binding site" evidence="10">
    <location>
        <position position="350"/>
    </location>
    <ligand>
        <name>4-CDP-2-C-methyl-D-erythritol 2-phosphate</name>
        <dbReference type="ChEBI" id="CHEBI:57919"/>
    </ligand>
</feature>
<evidence type="ECO:0000313" key="12">
    <source>
        <dbReference type="EMBL" id="SUX09892.1"/>
    </source>
</evidence>
<dbReference type="Pfam" id="PF02542">
    <property type="entry name" value="YgbB"/>
    <property type="match status" value="1"/>
</dbReference>
<evidence type="ECO:0000256" key="6">
    <source>
        <dbReference type="ARBA" id="ARBA00022723"/>
    </source>
</evidence>
<feature type="binding site" evidence="10">
    <location>
        <begin position="272"/>
        <end position="276"/>
    </location>
    <ligand>
        <name>4-CDP-2-C-methyl-D-erythritol 2-phosphate</name>
        <dbReference type="ChEBI" id="CHEBI:57919"/>
    </ligand>
</feature>
<dbReference type="NCBIfam" id="TIGR00453">
    <property type="entry name" value="ispD"/>
    <property type="match status" value="1"/>
</dbReference>